<dbReference type="Proteomes" id="UP001596494">
    <property type="component" value="Unassembled WGS sequence"/>
</dbReference>
<dbReference type="RefSeq" id="WP_289217009.1">
    <property type="nucleotide sequence ID" value="NZ_JAPVRC010000011.1"/>
</dbReference>
<evidence type="ECO:0000313" key="3">
    <source>
        <dbReference type="Proteomes" id="UP001596494"/>
    </source>
</evidence>
<gene>
    <name evidence="2" type="ORF">ACFQMN_03660</name>
</gene>
<sequence>MEYTYRENLFNLSQDPSVIHDEHEQDAFNVRLYYSNGTQKVLTQGLGRVTNGATNIFNIAIESRDASYHFVQKPLYQNLIGTKWDVYHDHEQIGLLKTKLDVTKDKMWLELDGEDTVVFESTKLSETTFAYVNDQEIMKIKTQRFSPASQHSVEIQTQDWDHALLLGIYQTFYTFLETTK</sequence>
<dbReference type="EMBL" id="JBHTBY010000002">
    <property type="protein sequence ID" value="MFC7319981.1"/>
    <property type="molecule type" value="Genomic_DNA"/>
</dbReference>
<keyword evidence="3" id="KW-1185">Reference proteome</keyword>
<dbReference type="Pfam" id="PF23728">
    <property type="entry name" value="Tubby_C_like"/>
    <property type="match status" value="1"/>
</dbReference>
<evidence type="ECO:0000313" key="2">
    <source>
        <dbReference type="EMBL" id="MFC7319981.1"/>
    </source>
</evidence>
<reference evidence="3" key="1">
    <citation type="journal article" date="2019" name="Int. J. Syst. Evol. Microbiol.">
        <title>The Global Catalogue of Microorganisms (GCM) 10K type strain sequencing project: providing services to taxonomists for standard genome sequencing and annotation.</title>
        <authorList>
            <consortium name="The Broad Institute Genomics Platform"/>
            <consortium name="The Broad Institute Genome Sequencing Center for Infectious Disease"/>
            <person name="Wu L."/>
            <person name="Ma J."/>
        </authorList>
    </citation>
    <scope>NUCLEOTIDE SEQUENCE [LARGE SCALE GENOMIC DNA]</scope>
    <source>
        <strain evidence="3">CCUG 73951</strain>
    </source>
</reference>
<evidence type="ECO:0000259" key="1">
    <source>
        <dbReference type="Pfam" id="PF23728"/>
    </source>
</evidence>
<organism evidence="2 3">
    <name type="scientific">Halobacillus campisalis</name>
    <dbReference type="NCBI Taxonomy" id="435909"/>
    <lineage>
        <taxon>Bacteria</taxon>
        <taxon>Bacillati</taxon>
        <taxon>Bacillota</taxon>
        <taxon>Bacilli</taxon>
        <taxon>Bacillales</taxon>
        <taxon>Bacillaceae</taxon>
        <taxon>Halobacillus</taxon>
    </lineage>
</organism>
<protein>
    <recommendedName>
        <fullName evidence="1">Tubby C-terminal domain-containing protein</fullName>
    </recommendedName>
</protein>
<name>A0ABW2K1W9_9BACI</name>
<proteinExistence type="predicted"/>
<dbReference type="InterPro" id="IPR056944">
    <property type="entry name" value="Tubby_C-like"/>
</dbReference>
<accession>A0ABW2K1W9</accession>
<comment type="caution">
    <text evidence="2">The sequence shown here is derived from an EMBL/GenBank/DDBJ whole genome shotgun (WGS) entry which is preliminary data.</text>
</comment>
<feature type="domain" description="Tubby C-terminal" evidence="1">
    <location>
        <begin position="3"/>
        <end position="173"/>
    </location>
</feature>